<feature type="transmembrane region" description="Helical" evidence="6">
    <location>
        <begin position="191"/>
        <end position="211"/>
    </location>
</feature>
<dbReference type="Pfam" id="PF00528">
    <property type="entry name" value="BPD_transp_1"/>
    <property type="match status" value="1"/>
</dbReference>
<evidence type="ECO:0000256" key="6">
    <source>
        <dbReference type="RuleBase" id="RU363032"/>
    </source>
</evidence>
<dbReference type="Proteomes" id="UP000293519">
    <property type="component" value="Unassembled WGS sequence"/>
</dbReference>
<dbReference type="CDD" id="cd06261">
    <property type="entry name" value="TM_PBP2"/>
    <property type="match status" value="1"/>
</dbReference>
<keyword evidence="3 6" id="KW-0812">Transmembrane</keyword>
<evidence type="ECO:0000313" key="10">
    <source>
        <dbReference type="Proteomes" id="UP000293519"/>
    </source>
</evidence>
<dbReference type="InterPro" id="IPR051204">
    <property type="entry name" value="ABC_transp_perm/SBD"/>
</dbReference>
<evidence type="ECO:0000256" key="4">
    <source>
        <dbReference type="ARBA" id="ARBA00022989"/>
    </source>
</evidence>
<dbReference type="Gene3D" id="1.10.3720.10">
    <property type="entry name" value="MetI-like"/>
    <property type="match status" value="1"/>
</dbReference>
<evidence type="ECO:0000256" key="5">
    <source>
        <dbReference type="ARBA" id="ARBA00023136"/>
    </source>
</evidence>
<evidence type="ECO:0000256" key="2">
    <source>
        <dbReference type="ARBA" id="ARBA00022448"/>
    </source>
</evidence>
<keyword evidence="10" id="KW-1185">Reference proteome</keyword>
<dbReference type="GO" id="GO:0031460">
    <property type="term" value="P:glycine betaine transport"/>
    <property type="evidence" value="ECO:0007669"/>
    <property type="project" value="TreeGrafter"/>
</dbReference>
<comment type="subcellular location">
    <subcellularLocation>
        <location evidence="6">Cell membrane</location>
        <topology evidence="6">Multi-pass membrane protein</topology>
    </subcellularLocation>
    <subcellularLocation>
        <location evidence="1">Membrane</location>
        <topology evidence="1">Multi-pass membrane protein</topology>
    </subcellularLocation>
</comment>
<keyword evidence="2 6" id="KW-0813">Transport</keyword>
<dbReference type="PANTHER" id="PTHR30177:SF33">
    <property type="entry name" value="POSSIBLE OSMOPROTECTANT (GLYCINE BETAINE_CARNITINE_CHOLINE_L-PROLINE) TRANSPORT INTEGRAL MEMBRANE PROTEIN ABC TRANSPORTER PROZ"/>
    <property type="match status" value="1"/>
</dbReference>
<evidence type="ECO:0000259" key="8">
    <source>
        <dbReference type="PROSITE" id="PS50928"/>
    </source>
</evidence>
<feature type="transmembrane region" description="Helical" evidence="6">
    <location>
        <begin position="31"/>
        <end position="51"/>
    </location>
</feature>
<feature type="transmembrane region" description="Helical" evidence="6">
    <location>
        <begin position="63"/>
        <end position="86"/>
    </location>
</feature>
<reference evidence="9 10" key="1">
    <citation type="journal article" date="2015" name="Stand. Genomic Sci.">
        <title>Genomic Encyclopedia of Bacterial and Archaeal Type Strains, Phase III: the genomes of soil and plant-associated and newly described type strains.</title>
        <authorList>
            <person name="Whitman W.B."/>
            <person name="Woyke T."/>
            <person name="Klenk H.P."/>
            <person name="Zhou Y."/>
            <person name="Lilburn T.G."/>
            <person name="Beck B.J."/>
            <person name="De Vos P."/>
            <person name="Vandamme P."/>
            <person name="Eisen J.A."/>
            <person name="Garrity G."/>
            <person name="Hugenholtz P."/>
            <person name="Kyrpides N.C."/>
        </authorList>
    </citation>
    <scope>NUCLEOTIDE SEQUENCE [LARGE SCALE GENOMIC DNA]</scope>
    <source>
        <strain evidence="9 10">CV2</strain>
    </source>
</reference>
<dbReference type="PANTHER" id="PTHR30177">
    <property type="entry name" value="GLYCINE BETAINE/L-PROLINE TRANSPORT SYSTEM PERMEASE PROTEIN PROW"/>
    <property type="match status" value="1"/>
</dbReference>
<sequence length="252" mass="26716">MNLFTDAIAWLADPTNWADGGPIPQWIADHLWFTAIAMLLASAIAIPLGWYIGHTGRGRDAAVAVTGAARALPSFGLLFLFVMLGGVANRDLSAIVVLALLAIPPILAGAYAGFEAIDRRVIDAARSMGMTEKQIVARVEIPLGLPLLWGGLRNAVLQVVATVVLVGFVRNAGLGFPIVQGIQIRSYDQMLGAAILIIVLALLLDAIFALLERYATPAGVRAGRTRDHRTSSTRRRSAGGATPASTKKEMSV</sequence>
<dbReference type="GO" id="GO:0055085">
    <property type="term" value="P:transmembrane transport"/>
    <property type="evidence" value="ECO:0007669"/>
    <property type="project" value="InterPro"/>
</dbReference>
<dbReference type="EMBL" id="SGWW01000002">
    <property type="protein sequence ID" value="RZS57606.1"/>
    <property type="molecule type" value="Genomic_DNA"/>
</dbReference>
<dbReference type="SUPFAM" id="SSF161098">
    <property type="entry name" value="MetI-like"/>
    <property type="match status" value="1"/>
</dbReference>
<evidence type="ECO:0000256" key="1">
    <source>
        <dbReference type="ARBA" id="ARBA00004141"/>
    </source>
</evidence>
<evidence type="ECO:0000256" key="3">
    <source>
        <dbReference type="ARBA" id="ARBA00022692"/>
    </source>
</evidence>
<dbReference type="InterPro" id="IPR035906">
    <property type="entry name" value="MetI-like_sf"/>
</dbReference>
<protein>
    <submittedName>
        <fullName evidence="9">Osmoprotectant transport system permease protein</fullName>
    </submittedName>
</protein>
<dbReference type="RefSeq" id="WP_130485155.1">
    <property type="nucleotide sequence ID" value="NZ_SGWW01000002.1"/>
</dbReference>
<dbReference type="OrthoDB" id="5244012at2"/>
<feature type="transmembrane region" description="Helical" evidence="6">
    <location>
        <begin position="92"/>
        <end position="114"/>
    </location>
</feature>
<evidence type="ECO:0000256" key="7">
    <source>
        <dbReference type="SAM" id="MobiDB-lite"/>
    </source>
</evidence>
<dbReference type="AlphaFoldDB" id="A0A4Q7LRZ0"/>
<feature type="domain" description="ABC transmembrane type-1" evidence="8">
    <location>
        <begin position="27"/>
        <end position="208"/>
    </location>
</feature>
<evidence type="ECO:0000313" key="9">
    <source>
        <dbReference type="EMBL" id="RZS57606.1"/>
    </source>
</evidence>
<keyword evidence="4 6" id="KW-1133">Transmembrane helix</keyword>
<dbReference type="InterPro" id="IPR000515">
    <property type="entry name" value="MetI-like"/>
</dbReference>
<proteinExistence type="inferred from homology"/>
<feature type="transmembrane region" description="Helical" evidence="6">
    <location>
        <begin position="158"/>
        <end position="179"/>
    </location>
</feature>
<name>A0A4Q7LRZ0_9MICO</name>
<comment type="caution">
    <text evidence="9">The sequence shown here is derived from an EMBL/GenBank/DDBJ whole genome shotgun (WGS) entry which is preliminary data.</text>
</comment>
<gene>
    <name evidence="9" type="ORF">EV141_1320</name>
</gene>
<feature type="region of interest" description="Disordered" evidence="7">
    <location>
        <begin position="221"/>
        <end position="252"/>
    </location>
</feature>
<dbReference type="GO" id="GO:0005886">
    <property type="term" value="C:plasma membrane"/>
    <property type="evidence" value="ECO:0007669"/>
    <property type="project" value="UniProtKB-SubCell"/>
</dbReference>
<keyword evidence="5 6" id="KW-0472">Membrane</keyword>
<dbReference type="PROSITE" id="PS50928">
    <property type="entry name" value="ABC_TM1"/>
    <property type="match status" value="1"/>
</dbReference>
<comment type="similarity">
    <text evidence="6">Belongs to the binding-protein-dependent transport system permease family.</text>
</comment>
<organism evidence="9 10">
    <name type="scientific">Microcella putealis</name>
    <dbReference type="NCBI Taxonomy" id="337005"/>
    <lineage>
        <taxon>Bacteria</taxon>
        <taxon>Bacillati</taxon>
        <taxon>Actinomycetota</taxon>
        <taxon>Actinomycetes</taxon>
        <taxon>Micrococcales</taxon>
        <taxon>Microbacteriaceae</taxon>
        <taxon>Microcella</taxon>
    </lineage>
</organism>
<accession>A0A4Q7LRZ0</accession>